<dbReference type="AlphaFoldDB" id="A0A6I6GAR7"/>
<evidence type="ECO:0000313" key="3">
    <source>
        <dbReference type="EMBL" id="QGW29757.1"/>
    </source>
</evidence>
<keyword evidence="4" id="KW-1185">Reference proteome</keyword>
<feature type="active site" description="Tele-phosphohistidine intermediate" evidence="1">
    <location>
        <position position="11"/>
    </location>
</feature>
<proteinExistence type="predicted"/>
<evidence type="ECO:0000256" key="1">
    <source>
        <dbReference type="PIRSR" id="PIRSR613078-1"/>
    </source>
</evidence>
<feature type="binding site" evidence="2">
    <location>
        <begin position="10"/>
        <end position="17"/>
    </location>
    <ligand>
        <name>substrate</name>
    </ligand>
</feature>
<name>A0A6I6GAR7_9BACT</name>
<dbReference type="PROSITE" id="PS00175">
    <property type="entry name" value="PG_MUTASE"/>
    <property type="match status" value="1"/>
</dbReference>
<dbReference type="SUPFAM" id="SSF53254">
    <property type="entry name" value="Phosphoglycerate mutase-like"/>
    <property type="match status" value="1"/>
</dbReference>
<dbReference type="EMBL" id="CP046566">
    <property type="protein sequence ID" value="QGW29757.1"/>
    <property type="molecule type" value="Genomic_DNA"/>
</dbReference>
<organism evidence="3 4">
    <name type="scientific">Phnomibacter ginsenosidimutans</name>
    <dbReference type="NCBI Taxonomy" id="2676868"/>
    <lineage>
        <taxon>Bacteria</taxon>
        <taxon>Pseudomonadati</taxon>
        <taxon>Bacteroidota</taxon>
        <taxon>Chitinophagia</taxon>
        <taxon>Chitinophagales</taxon>
        <taxon>Chitinophagaceae</taxon>
        <taxon>Phnomibacter</taxon>
    </lineage>
</organism>
<dbReference type="InterPro" id="IPR029033">
    <property type="entry name" value="His_PPase_superfam"/>
</dbReference>
<dbReference type="Gene3D" id="3.40.50.1240">
    <property type="entry name" value="Phosphoglycerate mutase-like"/>
    <property type="match status" value="1"/>
</dbReference>
<dbReference type="Proteomes" id="UP000426027">
    <property type="component" value="Chromosome"/>
</dbReference>
<dbReference type="PIRSF" id="PIRSF000709">
    <property type="entry name" value="6PFK_2-Ptase"/>
    <property type="match status" value="1"/>
</dbReference>
<dbReference type="InterPro" id="IPR013078">
    <property type="entry name" value="His_Pase_superF_clade-1"/>
</dbReference>
<protein>
    <submittedName>
        <fullName evidence="3">Histidine phosphatase family protein</fullName>
    </submittedName>
</protein>
<dbReference type="Pfam" id="PF00300">
    <property type="entry name" value="His_Phos_1"/>
    <property type="match status" value="1"/>
</dbReference>
<evidence type="ECO:0000313" key="4">
    <source>
        <dbReference type="Proteomes" id="UP000426027"/>
    </source>
</evidence>
<reference evidence="3 4" key="1">
    <citation type="submission" date="2019-11" db="EMBL/GenBank/DDBJ databases">
        <authorList>
            <person name="Im W.T."/>
        </authorList>
    </citation>
    <scope>NUCLEOTIDE SEQUENCE [LARGE SCALE GENOMIC DNA]</scope>
    <source>
        <strain evidence="3 4">SB-02</strain>
    </source>
</reference>
<dbReference type="CDD" id="cd07067">
    <property type="entry name" value="HP_PGM_like"/>
    <property type="match status" value="1"/>
</dbReference>
<feature type="active site" description="Proton donor/acceptor" evidence="1">
    <location>
        <position position="93"/>
    </location>
</feature>
<dbReference type="InterPro" id="IPR052765">
    <property type="entry name" value="PGM-Related"/>
</dbReference>
<dbReference type="PANTHER" id="PTHR46192">
    <property type="entry name" value="BROAD-RANGE ACID PHOSPHATASE DET1"/>
    <property type="match status" value="1"/>
</dbReference>
<gene>
    <name evidence="3" type="ORF">GLV81_18000</name>
</gene>
<feature type="binding site" evidence="2">
    <location>
        <position position="66"/>
    </location>
    <ligand>
        <name>substrate</name>
    </ligand>
</feature>
<dbReference type="GO" id="GO:0003824">
    <property type="term" value="F:catalytic activity"/>
    <property type="evidence" value="ECO:0007669"/>
    <property type="project" value="InterPro"/>
</dbReference>
<dbReference type="SMART" id="SM00855">
    <property type="entry name" value="PGAM"/>
    <property type="match status" value="1"/>
</dbReference>
<dbReference type="InterPro" id="IPR001345">
    <property type="entry name" value="PG/BPGM_mutase_AS"/>
</dbReference>
<sequence length="226" mass="27420">MRPHRIILVRHGESEGNFDRNTYAQKQDYKLLLTPLGEQQADEAGKKLQALIGDERILFYVSPLWRTRMTFEHIAKHFDKSQYRWKEDPRLREQEWGHFRDLKANIQIDDERNKFGTFYYRIKDGESCADVYDRVSDFMHSMYRDFEKPKFPQNAVIVSHGMTVRLFLMRWFHWTVEEFETLRNPKNAEIIIMEQDELTGKYKLVSELKRKNIRPDDEYKWHIIGR</sequence>
<accession>A0A6I6GAR7</accession>
<dbReference type="KEGG" id="fls:GLV81_18000"/>
<dbReference type="RefSeq" id="WP_157480259.1">
    <property type="nucleotide sequence ID" value="NZ_CP046566.1"/>
</dbReference>
<evidence type="ECO:0000256" key="2">
    <source>
        <dbReference type="PIRSR" id="PIRSR613078-2"/>
    </source>
</evidence>